<feature type="compositionally biased region" description="Polar residues" evidence="1">
    <location>
        <begin position="143"/>
        <end position="153"/>
    </location>
</feature>
<sequence>MHTKGNHGWDIEKSVCSSRQRVHALFSHREHPILPSLPIRYPGIAPSSSSPLTHSLLDTAVCAVPASILGVYLPQITTLQMTLFSIPPLLITCGYYQPSARHDLPSSILHSCFFLLLSSFKTSHWRPPADLPPEEENGAPKNPQISLTQTPSPGHSLCDRPFLPSKSGAV</sequence>
<comment type="caution">
    <text evidence="2">The sequence shown here is derived from an EMBL/GenBank/DDBJ whole genome shotgun (WGS) entry which is preliminary data.</text>
</comment>
<proteinExistence type="predicted"/>
<organism evidence="2 3">
    <name type="scientific">Colletotrichum phormii</name>
    <dbReference type="NCBI Taxonomy" id="359342"/>
    <lineage>
        <taxon>Eukaryota</taxon>
        <taxon>Fungi</taxon>
        <taxon>Dikarya</taxon>
        <taxon>Ascomycota</taxon>
        <taxon>Pezizomycotina</taxon>
        <taxon>Sordariomycetes</taxon>
        <taxon>Hypocreomycetidae</taxon>
        <taxon>Glomerellales</taxon>
        <taxon>Glomerellaceae</taxon>
        <taxon>Colletotrichum</taxon>
        <taxon>Colletotrichum acutatum species complex</taxon>
    </lineage>
</organism>
<dbReference type="AlphaFoldDB" id="A0AAJ0EHJ8"/>
<evidence type="ECO:0000313" key="3">
    <source>
        <dbReference type="Proteomes" id="UP001243989"/>
    </source>
</evidence>
<dbReference type="Proteomes" id="UP001243989">
    <property type="component" value="Unassembled WGS sequence"/>
</dbReference>
<feature type="region of interest" description="Disordered" evidence="1">
    <location>
        <begin position="127"/>
        <end position="170"/>
    </location>
</feature>
<gene>
    <name evidence="2" type="ORF">BDP81DRAFT_165157</name>
</gene>
<protein>
    <submittedName>
        <fullName evidence="2">Uncharacterized protein</fullName>
    </submittedName>
</protein>
<dbReference type="GeneID" id="85466954"/>
<dbReference type="EMBL" id="JAHMHQ010000004">
    <property type="protein sequence ID" value="KAK1640552.1"/>
    <property type="molecule type" value="Genomic_DNA"/>
</dbReference>
<dbReference type="RefSeq" id="XP_060449159.1">
    <property type="nucleotide sequence ID" value="XM_060582092.1"/>
</dbReference>
<keyword evidence="3" id="KW-1185">Reference proteome</keyword>
<name>A0AAJ0EHJ8_9PEZI</name>
<accession>A0AAJ0EHJ8</accession>
<evidence type="ECO:0000313" key="2">
    <source>
        <dbReference type="EMBL" id="KAK1640552.1"/>
    </source>
</evidence>
<evidence type="ECO:0000256" key="1">
    <source>
        <dbReference type="SAM" id="MobiDB-lite"/>
    </source>
</evidence>
<reference evidence="2" key="1">
    <citation type="submission" date="2021-06" db="EMBL/GenBank/DDBJ databases">
        <title>Comparative genomics, transcriptomics and evolutionary studies reveal genomic signatures of adaptation to plant cell wall in hemibiotrophic fungi.</title>
        <authorList>
            <consortium name="DOE Joint Genome Institute"/>
            <person name="Baroncelli R."/>
            <person name="Diaz J.F."/>
            <person name="Benocci T."/>
            <person name="Peng M."/>
            <person name="Battaglia E."/>
            <person name="Haridas S."/>
            <person name="Andreopoulos W."/>
            <person name="Labutti K."/>
            <person name="Pangilinan J."/>
            <person name="Floch G.L."/>
            <person name="Makela M.R."/>
            <person name="Henrissat B."/>
            <person name="Grigoriev I.V."/>
            <person name="Crouch J.A."/>
            <person name="De Vries R.P."/>
            <person name="Sukno S.A."/>
            <person name="Thon M.R."/>
        </authorList>
    </citation>
    <scope>NUCLEOTIDE SEQUENCE</scope>
    <source>
        <strain evidence="2">CBS 102054</strain>
    </source>
</reference>